<keyword evidence="7" id="KW-1278">Translocase</keyword>
<dbReference type="CDD" id="cd03225">
    <property type="entry name" value="ABC_cobalt_CbiO_domain1"/>
    <property type="match status" value="1"/>
</dbReference>
<evidence type="ECO:0000256" key="8">
    <source>
        <dbReference type="ARBA" id="ARBA00023136"/>
    </source>
</evidence>
<dbReference type="Gene3D" id="3.40.50.300">
    <property type="entry name" value="P-loop containing nucleotide triphosphate hydrolases"/>
    <property type="match status" value="1"/>
</dbReference>
<dbReference type="FunFam" id="3.40.50.300:FF:000224">
    <property type="entry name" value="Energy-coupling factor transporter ATP-binding protein EcfA"/>
    <property type="match status" value="1"/>
</dbReference>
<evidence type="ECO:0000256" key="2">
    <source>
        <dbReference type="ARBA" id="ARBA00005417"/>
    </source>
</evidence>
<comment type="caution">
    <text evidence="10">The sequence shown here is derived from an EMBL/GenBank/DDBJ whole genome shotgun (WGS) entry which is preliminary data.</text>
</comment>
<feature type="domain" description="ABC transporter" evidence="9">
    <location>
        <begin position="3"/>
        <end position="236"/>
    </location>
</feature>
<dbReference type="GO" id="GO:0042626">
    <property type="term" value="F:ATPase-coupled transmembrane transporter activity"/>
    <property type="evidence" value="ECO:0007669"/>
    <property type="project" value="TreeGrafter"/>
</dbReference>
<evidence type="ECO:0000259" key="9">
    <source>
        <dbReference type="PROSITE" id="PS50893"/>
    </source>
</evidence>
<protein>
    <submittedName>
        <fullName evidence="10">ATP-binding cassette domain-containing protein</fullName>
    </submittedName>
</protein>
<keyword evidence="8" id="KW-0472">Membrane</keyword>
<keyword evidence="6 10" id="KW-0067">ATP-binding</keyword>
<evidence type="ECO:0000313" key="11">
    <source>
        <dbReference type="Proteomes" id="UP001260773"/>
    </source>
</evidence>
<dbReference type="RefSeq" id="WP_048720736.1">
    <property type="nucleotide sequence ID" value="NZ_CAAKOC010000269.1"/>
</dbReference>
<evidence type="ECO:0000313" key="10">
    <source>
        <dbReference type="EMBL" id="MDT2402192.1"/>
    </source>
</evidence>
<accession>A0A2N8PX19</accession>
<proteinExistence type="inferred from homology"/>
<dbReference type="InterPro" id="IPR003439">
    <property type="entry name" value="ABC_transporter-like_ATP-bd"/>
</dbReference>
<comment type="subcellular location">
    <subcellularLocation>
        <location evidence="1">Cell membrane</location>
        <topology evidence="1">Peripheral membrane protein</topology>
    </subcellularLocation>
</comment>
<name>A0A2N8PX19_ENTAV</name>
<evidence type="ECO:0000256" key="6">
    <source>
        <dbReference type="ARBA" id="ARBA00022840"/>
    </source>
</evidence>
<dbReference type="SUPFAM" id="SSF52540">
    <property type="entry name" value="P-loop containing nucleoside triphosphate hydrolases"/>
    <property type="match status" value="1"/>
</dbReference>
<dbReference type="SMART" id="SM00382">
    <property type="entry name" value="AAA"/>
    <property type="match status" value="1"/>
</dbReference>
<reference evidence="10" key="1">
    <citation type="submission" date="2023-03" db="EMBL/GenBank/DDBJ databases">
        <authorList>
            <person name="Shen W."/>
            <person name="Cai J."/>
        </authorList>
    </citation>
    <scope>NUCLEOTIDE SEQUENCE</scope>
    <source>
        <strain evidence="10">P33-2</strain>
    </source>
</reference>
<evidence type="ECO:0000256" key="5">
    <source>
        <dbReference type="ARBA" id="ARBA00022741"/>
    </source>
</evidence>
<dbReference type="PANTHER" id="PTHR43553">
    <property type="entry name" value="HEAVY METAL TRANSPORTER"/>
    <property type="match status" value="1"/>
</dbReference>
<keyword evidence="3" id="KW-0813">Transport</keyword>
<evidence type="ECO:0000256" key="3">
    <source>
        <dbReference type="ARBA" id="ARBA00022448"/>
    </source>
</evidence>
<evidence type="ECO:0000256" key="1">
    <source>
        <dbReference type="ARBA" id="ARBA00004202"/>
    </source>
</evidence>
<keyword evidence="4" id="KW-1003">Cell membrane</keyword>
<comment type="similarity">
    <text evidence="2">Belongs to the ABC transporter superfamily.</text>
</comment>
<dbReference type="InterPro" id="IPR027417">
    <property type="entry name" value="P-loop_NTPase"/>
</dbReference>
<dbReference type="Proteomes" id="UP001260773">
    <property type="component" value="Unassembled WGS sequence"/>
</dbReference>
<keyword evidence="5" id="KW-0547">Nucleotide-binding</keyword>
<gene>
    <name evidence="10" type="ORF">P7D43_07400</name>
</gene>
<dbReference type="InterPro" id="IPR050095">
    <property type="entry name" value="ECF_ABC_transporter_ATP-bd"/>
</dbReference>
<dbReference type="GO" id="GO:0005524">
    <property type="term" value="F:ATP binding"/>
    <property type="evidence" value="ECO:0007669"/>
    <property type="project" value="UniProtKB-KW"/>
</dbReference>
<dbReference type="EMBL" id="JARPWH010000018">
    <property type="protein sequence ID" value="MDT2402192.1"/>
    <property type="molecule type" value="Genomic_DNA"/>
</dbReference>
<dbReference type="AlphaFoldDB" id="A0A2N8PX19"/>
<dbReference type="InterPro" id="IPR015856">
    <property type="entry name" value="ABC_transpr_CbiO/EcfA_su"/>
</dbReference>
<dbReference type="Pfam" id="PF00005">
    <property type="entry name" value="ABC_tran"/>
    <property type="match status" value="1"/>
</dbReference>
<dbReference type="GO" id="GO:0016887">
    <property type="term" value="F:ATP hydrolysis activity"/>
    <property type="evidence" value="ECO:0007669"/>
    <property type="project" value="InterPro"/>
</dbReference>
<organism evidence="10 11">
    <name type="scientific">Enterococcus avium</name>
    <name type="common">Streptococcus avium</name>
    <dbReference type="NCBI Taxonomy" id="33945"/>
    <lineage>
        <taxon>Bacteria</taxon>
        <taxon>Bacillati</taxon>
        <taxon>Bacillota</taxon>
        <taxon>Bacilli</taxon>
        <taxon>Lactobacillales</taxon>
        <taxon>Enterococcaceae</taxon>
        <taxon>Enterococcus</taxon>
    </lineage>
</organism>
<dbReference type="InterPro" id="IPR003593">
    <property type="entry name" value="AAA+_ATPase"/>
</dbReference>
<evidence type="ECO:0000256" key="7">
    <source>
        <dbReference type="ARBA" id="ARBA00022967"/>
    </source>
</evidence>
<dbReference type="PROSITE" id="PS50893">
    <property type="entry name" value="ABC_TRANSPORTER_2"/>
    <property type="match status" value="1"/>
</dbReference>
<sequence>MRIEIKNLIHKYPSGDIALNGLNTIFEGIEPIAIIGQNGAGKTTFVKHLNGLLRPTEGEVLINGENIEKHTTAFWSRKIGYVFQNPDNQLFLESVKKEFEFGPKQQGVSKKEINKRLEKIADLVGLTDKLSVHPFDLNTTEKKFCTIGSILMMNPEVIILDEPTCGQDIIGNQRLTRIIEALKLNHQLCLTITHDMKFVVKNFDQIVVMSHGKILKRGTKEVIFSSPEVLEASYVSPPPITRVGQKLGFSEPVFNKNEFQQVFEKKRFQQR</sequence>
<dbReference type="GO" id="GO:0043190">
    <property type="term" value="C:ATP-binding cassette (ABC) transporter complex"/>
    <property type="evidence" value="ECO:0007669"/>
    <property type="project" value="TreeGrafter"/>
</dbReference>
<evidence type="ECO:0000256" key="4">
    <source>
        <dbReference type="ARBA" id="ARBA00022475"/>
    </source>
</evidence>